<name>A0A2P2IK16_RHIMU</name>
<accession>A0A2P2IK16</accession>
<sequence>MIHEQRLGRKHLVPKSNLLARWIYCRIILVHYHRTFFPFPFLALPWRGGRGNSKVTCMQSSLLSNLSLRDFCLN</sequence>
<reference evidence="1" key="1">
    <citation type="submission" date="2018-02" db="EMBL/GenBank/DDBJ databases">
        <title>Rhizophora mucronata_Transcriptome.</title>
        <authorList>
            <person name="Meera S.P."/>
            <person name="Sreeshan A."/>
            <person name="Augustine A."/>
        </authorList>
    </citation>
    <scope>NUCLEOTIDE SEQUENCE</scope>
    <source>
        <tissue evidence="1">Leaf</tissue>
    </source>
</reference>
<proteinExistence type="predicted"/>
<dbReference type="AlphaFoldDB" id="A0A2P2IK16"/>
<evidence type="ECO:0000313" key="1">
    <source>
        <dbReference type="EMBL" id="MBW81548.1"/>
    </source>
</evidence>
<organism evidence="1">
    <name type="scientific">Rhizophora mucronata</name>
    <name type="common">Asiatic mangrove</name>
    <dbReference type="NCBI Taxonomy" id="61149"/>
    <lineage>
        <taxon>Eukaryota</taxon>
        <taxon>Viridiplantae</taxon>
        <taxon>Streptophyta</taxon>
        <taxon>Embryophyta</taxon>
        <taxon>Tracheophyta</taxon>
        <taxon>Spermatophyta</taxon>
        <taxon>Magnoliopsida</taxon>
        <taxon>eudicotyledons</taxon>
        <taxon>Gunneridae</taxon>
        <taxon>Pentapetalae</taxon>
        <taxon>rosids</taxon>
        <taxon>fabids</taxon>
        <taxon>Malpighiales</taxon>
        <taxon>Rhizophoraceae</taxon>
        <taxon>Rhizophora</taxon>
    </lineage>
</organism>
<dbReference type="EMBL" id="GGEC01001065">
    <property type="protein sequence ID" value="MBW81548.1"/>
    <property type="molecule type" value="Transcribed_RNA"/>
</dbReference>
<protein>
    <submittedName>
        <fullName evidence="1">Uncharacterized protein</fullName>
    </submittedName>
</protein>